<name>A0ABX0T6U0_9MICO</name>
<evidence type="ECO:0000256" key="1">
    <source>
        <dbReference type="SAM" id="Phobius"/>
    </source>
</evidence>
<feature type="transmembrane region" description="Helical" evidence="1">
    <location>
        <begin position="21"/>
        <end position="40"/>
    </location>
</feature>
<organism evidence="2 3">
    <name type="scientific">Curtobacterium salicis</name>
    <dbReference type="NCBI Taxonomy" id="1779862"/>
    <lineage>
        <taxon>Bacteria</taxon>
        <taxon>Bacillati</taxon>
        <taxon>Actinomycetota</taxon>
        <taxon>Actinomycetes</taxon>
        <taxon>Micrococcales</taxon>
        <taxon>Microbacteriaceae</taxon>
        <taxon>Curtobacterium</taxon>
    </lineage>
</organism>
<dbReference type="Pfam" id="PF13803">
    <property type="entry name" value="DUF4184"/>
    <property type="match status" value="1"/>
</dbReference>
<feature type="transmembrane region" description="Helical" evidence="1">
    <location>
        <begin position="210"/>
        <end position="231"/>
    </location>
</feature>
<proteinExistence type="predicted"/>
<evidence type="ECO:0000313" key="3">
    <source>
        <dbReference type="Proteomes" id="UP001318300"/>
    </source>
</evidence>
<dbReference type="InterPro" id="IPR025238">
    <property type="entry name" value="DUF4184"/>
</dbReference>
<accession>A0ABX0T6U0</accession>
<keyword evidence="1" id="KW-0812">Transmembrane</keyword>
<reference evidence="2 3" key="1">
    <citation type="submission" date="2020-03" db="EMBL/GenBank/DDBJ databases">
        <title>Above-ground endophytic microbial communities from plants in different locations in the United States.</title>
        <authorList>
            <person name="Frank C."/>
        </authorList>
    </citation>
    <scope>NUCLEOTIDE SEQUENCE [LARGE SCALE GENOMIC DNA]</scope>
    <source>
        <strain evidence="2 3">WW7</strain>
    </source>
</reference>
<keyword evidence="3" id="KW-1185">Reference proteome</keyword>
<comment type="caution">
    <text evidence="2">The sequence shown here is derived from an EMBL/GenBank/DDBJ whole genome shotgun (WGS) entry which is preliminary data.</text>
</comment>
<evidence type="ECO:0008006" key="4">
    <source>
        <dbReference type="Google" id="ProtNLM"/>
    </source>
</evidence>
<gene>
    <name evidence="2" type="ORF">E9228_001403</name>
</gene>
<protein>
    <recommendedName>
        <fullName evidence="4">DUF4184 family protein</fullName>
    </recommendedName>
</protein>
<feature type="transmembrane region" description="Helical" evidence="1">
    <location>
        <begin position="243"/>
        <end position="263"/>
    </location>
</feature>
<dbReference type="Proteomes" id="UP001318300">
    <property type="component" value="Unassembled WGS sequence"/>
</dbReference>
<dbReference type="EMBL" id="JAAOYO010000002">
    <property type="protein sequence ID" value="NII40767.1"/>
    <property type="molecule type" value="Genomic_DNA"/>
</dbReference>
<keyword evidence="1" id="KW-1133">Transmembrane helix</keyword>
<keyword evidence="1" id="KW-0472">Membrane</keyword>
<feature type="transmembrane region" description="Helical" evidence="1">
    <location>
        <begin position="144"/>
        <end position="165"/>
    </location>
</feature>
<sequence>MPFTISHAVVALPFRRSALPLAAVAVGSMAPDAVLFVPALPPYGFTHSWTGVITVDLAVSLVVLAAWWFLVRPAWTPVLPARYRARLPGWDRPERLTASRIPLVVVACLLGSVTHLVWDACSHRDGWVVAHVPALLSDVGGHPVYALVQDGSSAGGLLLLVVLLLRWARPAHTARNTAEVGRASRSDGAVLTDRAVPAGHSGREARTTPAVALAAVLLVALVTAGTAVGHGGGAGTVLVREAFVLPPTVAVVLLVGALVLLLVRRRRSGRSGQTDRQERGEVRP</sequence>
<evidence type="ECO:0000313" key="2">
    <source>
        <dbReference type="EMBL" id="NII40767.1"/>
    </source>
</evidence>
<dbReference type="RefSeq" id="WP_166779849.1">
    <property type="nucleotide sequence ID" value="NZ_JAAOYO010000002.1"/>
</dbReference>
<feature type="transmembrane region" description="Helical" evidence="1">
    <location>
        <begin position="96"/>
        <end position="118"/>
    </location>
</feature>
<feature type="transmembrane region" description="Helical" evidence="1">
    <location>
        <begin position="52"/>
        <end position="75"/>
    </location>
</feature>